<organism evidence="6 7">
    <name type="scientific">Neorhodopirellula pilleata</name>
    <dbReference type="NCBI Taxonomy" id="2714738"/>
    <lineage>
        <taxon>Bacteria</taxon>
        <taxon>Pseudomonadati</taxon>
        <taxon>Planctomycetota</taxon>
        <taxon>Planctomycetia</taxon>
        <taxon>Pirellulales</taxon>
        <taxon>Pirellulaceae</taxon>
        <taxon>Neorhodopirellula</taxon>
    </lineage>
</organism>
<dbReference type="InterPro" id="IPR036909">
    <property type="entry name" value="Cyt_c-like_dom_sf"/>
</dbReference>
<keyword evidence="2 4" id="KW-0479">Metal-binding</keyword>
<keyword evidence="3 4" id="KW-0408">Iron</keyword>
<dbReference type="Proteomes" id="UP000316213">
    <property type="component" value="Unassembled WGS sequence"/>
</dbReference>
<feature type="domain" description="Cytochrome c" evidence="5">
    <location>
        <begin position="622"/>
        <end position="718"/>
    </location>
</feature>
<evidence type="ECO:0000313" key="7">
    <source>
        <dbReference type="Proteomes" id="UP000316213"/>
    </source>
</evidence>
<keyword evidence="1 4" id="KW-0349">Heme</keyword>
<evidence type="ECO:0000313" key="6">
    <source>
        <dbReference type="EMBL" id="TWT89402.1"/>
    </source>
</evidence>
<name>A0A5C5ZPF8_9BACT</name>
<dbReference type="OrthoDB" id="9804649at2"/>
<dbReference type="GO" id="GO:0020037">
    <property type="term" value="F:heme binding"/>
    <property type="evidence" value="ECO:0007669"/>
    <property type="project" value="InterPro"/>
</dbReference>
<dbReference type="PANTHER" id="PTHR33546">
    <property type="entry name" value="LARGE, MULTIFUNCTIONAL SECRETED PROTEIN-RELATED"/>
    <property type="match status" value="1"/>
</dbReference>
<dbReference type="AlphaFoldDB" id="A0A5C5ZPF8"/>
<dbReference type="GO" id="GO:0009055">
    <property type="term" value="F:electron transfer activity"/>
    <property type="evidence" value="ECO:0007669"/>
    <property type="project" value="InterPro"/>
</dbReference>
<evidence type="ECO:0000256" key="2">
    <source>
        <dbReference type="ARBA" id="ARBA00022723"/>
    </source>
</evidence>
<proteinExistence type="predicted"/>
<dbReference type="PANTHER" id="PTHR33546:SF1">
    <property type="entry name" value="LARGE, MULTIFUNCTIONAL SECRETED PROTEIN"/>
    <property type="match status" value="1"/>
</dbReference>
<keyword evidence="7" id="KW-1185">Reference proteome</keyword>
<dbReference type="PROSITE" id="PS51007">
    <property type="entry name" value="CYTC"/>
    <property type="match status" value="5"/>
</dbReference>
<feature type="domain" description="Cytochrome c" evidence="5">
    <location>
        <begin position="66"/>
        <end position="206"/>
    </location>
</feature>
<evidence type="ECO:0000256" key="3">
    <source>
        <dbReference type="ARBA" id="ARBA00023004"/>
    </source>
</evidence>
<feature type="domain" description="Cytochrome c" evidence="5">
    <location>
        <begin position="226"/>
        <end position="312"/>
    </location>
</feature>
<dbReference type="InterPro" id="IPR036280">
    <property type="entry name" value="Multihaem_cyt_sf"/>
</dbReference>
<dbReference type="EMBL" id="SJPM01000018">
    <property type="protein sequence ID" value="TWT89402.1"/>
    <property type="molecule type" value="Genomic_DNA"/>
</dbReference>
<dbReference type="GO" id="GO:0046872">
    <property type="term" value="F:metal ion binding"/>
    <property type="evidence" value="ECO:0007669"/>
    <property type="project" value="UniProtKB-KW"/>
</dbReference>
<dbReference type="Gene3D" id="1.10.760.10">
    <property type="entry name" value="Cytochrome c-like domain"/>
    <property type="match status" value="5"/>
</dbReference>
<sequence>MIAHRVEPPLHDSSFRRTIRTQQVIWLAIAFIVFCAGPCFGQEKTLTEQLLQESPEKLVLQSRQSGDIVRGAILFHQGNINCAKCHQSITGEKRLAPDLSRLDDKITDASLVESILEPSKAISEGYETLSVLTVDGRVFNGLVASQDDNLLVLRDSQDIDKLHAIPRVDVDESSPVKVSIMPGGLADQLTGRQQFLDLLRYVIDLKERGPANEMVRSHSSAIRELTAEMKGLILIRERNCTACHGSSSISALPAARPGPNLIWSAQRLNPRYLARFIADPQQTKPGSDMPSLLGQMDQAERAATAEAIVHFLISKTGDRIPEEVVEVDQDSIVSGRNLFHSVGCVACHSPRDESAQELPIVGSVPMGELRDKYSWQSLVDFLENPHVARPSGRMPSLRLARGQASDIANYLLQNDKLLTAVLDSPWAVDTQLVEKGKRLFTKFNCGQCHAGILEPNVASTPFEQLSKLNTDQGCLSDATGDWPDFTLTEVEANDIRAAVASEFATLDARQTIDFTLVTFRCTSCHSRDNLGGVAQDRRSHFQTTNENLGEQGSIPPTLNGVGAKLNPKWMRDVLVNGRSIRPYMKTRMPQFGESNIGHLIDLFQSTDELAETTFAASADVDESRKEGWKLVGNEGLNCAACHTYQYKLSDTMPAVDLTEMAQRLKKDWFYHYMLSPQKFSPNTVMPSYWPSGKALRADISGTPEEQIESIWQYLLEGRQARAPAGVVREPLEIVVTNEARMLRRQYPEIGKRGIGIGYPGGVNLAYDAQQMRLATVWKGKFADPSAAWYGQGSGSVHAMGPPIQLPKGPELYDSTKRMVRDDSRPDGYRFKGYSLDDQRRPTFRYEFGSVAVEDYFCEFNEDPSGRIQLRRHVTFTSSEERKTLRFRLASNDKIESSTDNEYQIGNGLTIRVPADQSAELVEDKQLIVPLTLARNQTQKILVEYLWE</sequence>
<feature type="domain" description="Cytochrome c" evidence="5">
    <location>
        <begin position="431"/>
        <end position="607"/>
    </location>
</feature>
<dbReference type="SUPFAM" id="SSF46626">
    <property type="entry name" value="Cytochrome c"/>
    <property type="match status" value="5"/>
</dbReference>
<evidence type="ECO:0000256" key="1">
    <source>
        <dbReference type="ARBA" id="ARBA00022617"/>
    </source>
</evidence>
<comment type="caution">
    <text evidence="6">The sequence shown here is derived from an EMBL/GenBank/DDBJ whole genome shotgun (WGS) entry which is preliminary data.</text>
</comment>
<dbReference type="SUPFAM" id="SSF48695">
    <property type="entry name" value="Multiheme cytochromes"/>
    <property type="match status" value="1"/>
</dbReference>
<reference evidence="6 7" key="1">
    <citation type="submission" date="2019-02" db="EMBL/GenBank/DDBJ databases">
        <title>Deep-cultivation of Planctomycetes and their phenomic and genomic characterization uncovers novel biology.</title>
        <authorList>
            <person name="Wiegand S."/>
            <person name="Jogler M."/>
            <person name="Boedeker C."/>
            <person name="Pinto D."/>
            <person name="Vollmers J."/>
            <person name="Rivas-Marin E."/>
            <person name="Kohn T."/>
            <person name="Peeters S.H."/>
            <person name="Heuer A."/>
            <person name="Rast P."/>
            <person name="Oberbeckmann S."/>
            <person name="Bunk B."/>
            <person name="Jeske O."/>
            <person name="Meyerdierks A."/>
            <person name="Storesund J.E."/>
            <person name="Kallscheuer N."/>
            <person name="Luecker S."/>
            <person name="Lage O.M."/>
            <person name="Pohl T."/>
            <person name="Merkel B.J."/>
            <person name="Hornburger P."/>
            <person name="Mueller R.-W."/>
            <person name="Bruemmer F."/>
            <person name="Labrenz M."/>
            <person name="Spormann A.M."/>
            <person name="Op Den Camp H."/>
            <person name="Overmann J."/>
            <person name="Amann R."/>
            <person name="Jetten M.S.M."/>
            <person name="Mascher T."/>
            <person name="Medema M.H."/>
            <person name="Devos D.P."/>
            <person name="Kaster A.-K."/>
            <person name="Ovreas L."/>
            <person name="Rohde M."/>
            <person name="Galperin M.Y."/>
            <person name="Jogler C."/>
        </authorList>
    </citation>
    <scope>NUCLEOTIDE SEQUENCE [LARGE SCALE GENOMIC DNA]</scope>
    <source>
        <strain evidence="6 7">Pla100</strain>
    </source>
</reference>
<dbReference type="InterPro" id="IPR009056">
    <property type="entry name" value="Cyt_c-like_dom"/>
</dbReference>
<evidence type="ECO:0000259" key="5">
    <source>
        <dbReference type="PROSITE" id="PS51007"/>
    </source>
</evidence>
<evidence type="ECO:0000256" key="4">
    <source>
        <dbReference type="PROSITE-ProRule" id="PRU00433"/>
    </source>
</evidence>
<feature type="domain" description="Cytochrome c" evidence="5">
    <location>
        <begin position="330"/>
        <end position="415"/>
    </location>
</feature>
<protein>
    <submittedName>
        <fullName evidence="6">Cytochrome c6</fullName>
    </submittedName>
</protein>
<gene>
    <name evidence="6" type="primary">petJ</name>
    <name evidence="6" type="ORF">Pla100_55650</name>
</gene>
<accession>A0A5C5ZPF8</accession>